<evidence type="ECO:0000313" key="3">
    <source>
        <dbReference type="EMBL" id="MQT80159.1"/>
    </source>
</evidence>
<sequence>MSNKKSIEILERLKKITQVKTDAGLSEALGVSPQTLSSWKGRDSIPYSICIELARERGISLDWLLAGQGDMLLTLHSDPLCAIHALDAHEQKMLMMFRVLEASDQRNIYKLVEDKHHLQELTHRVEELSARLEILMSHA</sequence>
<evidence type="ECO:0000259" key="2">
    <source>
        <dbReference type="PROSITE" id="PS50943"/>
    </source>
</evidence>
<evidence type="ECO:0000313" key="4">
    <source>
        <dbReference type="EMBL" id="MQU26482.1"/>
    </source>
</evidence>
<dbReference type="InterPro" id="IPR001387">
    <property type="entry name" value="Cro/C1-type_HTH"/>
</dbReference>
<organism evidence="3">
    <name type="scientific">Pseudomonas helleri</name>
    <dbReference type="NCBI Taxonomy" id="1608996"/>
    <lineage>
        <taxon>Bacteria</taxon>
        <taxon>Pseudomonadati</taxon>
        <taxon>Pseudomonadota</taxon>
        <taxon>Gammaproteobacteria</taxon>
        <taxon>Pseudomonadales</taxon>
        <taxon>Pseudomonadaceae</taxon>
        <taxon>Pseudomonas</taxon>
    </lineage>
</organism>
<evidence type="ECO:0000256" key="1">
    <source>
        <dbReference type="SAM" id="Coils"/>
    </source>
</evidence>
<proteinExistence type="predicted"/>
<reference evidence="3 5" key="1">
    <citation type="submission" date="2019-10" db="EMBL/GenBank/DDBJ databases">
        <title>Evaluation of single-gene subtyping targets for Pseudomonas.</title>
        <authorList>
            <person name="Reichler S.J."/>
            <person name="Orsi R.H."/>
            <person name="Wiedmann M."/>
            <person name="Martin N.H."/>
            <person name="Murphy S.I."/>
        </authorList>
    </citation>
    <scope>NUCLEOTIDE SEQUENCE</scope>
    <source>
        <strain evidence="4 5">FSL R10-1984</strain>
        <strain evidence="3">FSL R10-2339</strain>
    </source>
</reference>
<gene>
    <name evidence="3" type="ORF">GHN86_08835</name>
    <name evidence="4" type="ORF">GHO29_08270</name>
</gene>
<dbReference type="AlphaFoldDB" id="A0A6A7YY19"/>
<evidence type="ECO:0000313" key="5">
    <source>
        <dbReference type="Proteomes" id="UP000437970"/>
    </source>
</evidence>
<accession>A0A6A7YY19</accession>
<dbReference type="SUPFAM" id="SSF47413">
    <property type="entry name" value="lambda repressor-like DNA-binding domains"/>
    <property type="match status" value="1"/>
</dbReference>
<dbReference type="GO" id="GO:0003677">
    <property type="term" value="F:DNA binding"/>
    <property type="evidence" value="ECO:0007669"/>
    <property type="project" value="InterPro"/>
</dbReference>
<dbReference type="PROSITE" id="PS50943">
    <property type="entry name" value="HTH_CROC1"/>
    <property type="match status" value="1"/>
</dbReference>
<comment type="caution">
    <text evidence="3">The sequence shown here is derived from an EMBL/GenBank/DDBJ whole genome shotgun (WGS) entry which is preliminary data.</text>
</comment>
<protein>
    <recommendedName>
        <fullName evidence="2">HTH cro/C1-type domain-containing protein</fullName>
    </recommendedName>
</protein>
<dbReference type="EMBL" id="WIVW01000007">
    <property type="protein sequence ID" value="MQU26482.1"/>
    <property type="molecule type" value="Genomic_DNA"/>
</dbReference>
<keyword evidence="1" id="KW-0175">Coiled coil</keyword>
<dbReference type="Proteomes" id="UP000437970">
    <property type="component" value="Unassembled WGS sequence"/>
</dbReference>
<dbReference type="EMBL" id="WIWC01000010">
    <property type="protein sequence ID" value="MQT80159.1"/>
    <property type="molecule type" value="Genomic_DNA"/>
</dbReference>
<dbReference type="GO" id="GO:0045892">
    <property type="term" value="P:negative regulation of DNA-templated transcription"/>
    <property type="evidence" value="ECO:0007669"/>
    <property type="project" value="InterPro"/>
</dbReference>
<dbReference type="InterPro" id="IPR010982">
    <property type="entry name" value="Lambda_DNA-bd_dom_sf"/>
</dbReference>
<dbReference type="CDD" id="cd00093">
    <property type="entry name" value="HTH_XRE"/>
    <property type="match status" value="1"/>
</dbReference>
<name>A0A6A7YY19_9PSED</name>
<dbReference type="InterPro" id="IPR010744">
    <property type="entry name" value="Phage_CI_N"/>
</dbReference>
<feature type="domain" description="HTH cro/C1-type" evidence="2">
    <location>
        <begin position="25"/>
        <end position="64"/>
    </location>
</feature>
<dbReference type="Pfam" id="PF07022">
    <property type="entry name" value="Phage_CI_repr"/>
    <property type="match status" value="1"/>
</dbReference>
<dbReference type="RefSeq" id="WP_323369246.1">
    <property type="nucleotide sequence ID" value="NZ_CAXAOS010000011.1"/>
</dbReference>
<feature type="coiled-coil region" evidence="1">
    <location>
        <begin position="111"/>
        <end position="138"/>
    </location>
</feature>
<dbReference type="Gene3D" id="1.10.260.40">
    <property type="entry name" value="lambda repressor-like DNA-binding domains"/>
    <property type="match status" value="1"/>
</dbReference>